<evidence type="ECO:0000256" key="4">
    <source>
        <dbReference type="ARBA" id="ARBA00022763"/>
    </source>
</evidence>
<evidence type="ECO:0000259" key="16">
    <source>
        <dbReference type="PROSITE" id="PS51217"/>
    </source>
</evidence>
<dbReference type="GO" id="GO:0003677">
    <property type="term" value="F:DNA binding"/>
    <property type="evidence" value="ECO:0007669"/>
    <property type="project" value="UniProtKB-KW"/>
</dbReference>
<dbReference type="InterPro" id="IPR038726">
    <property type="entry name" value="PDDEXK_AddAB-type"/>
</dbReference>
<evidence type="ECO:0000256" key="1">
    <source>
        <dbReference type="ARBA" id="ARBA00009922"/>
    </source>
</evidence>
<evidence type="ECO:0000256" key="3">
    <source>
        <dbReference type="ARBA" id="ARBA00022741"/>
    </source>
</evidence>
<feature type="domain" description="UvrD-like helicase ATP-binding" evidence="15">
    <location>
        <begin position="23"/>
        <end position="332"/>
    </location>
</feature>
<dbReference type="Gene3D" id="3.90.320.10">
    <property type="match status" value="1"/>
</dbReference>
<dbReference type="InterPro" id="IPR014017">
    <property type="entry name" value="DNA_helicase_UvrD-like_C"/>
</dbReference>
<comment type="catalytic activity">
    <reaction evidence="12">
        <text>Couples ATP hydrolysis with the unwinding of duplex DNA by translocating in the 3'-5' direction.</text>
        <dbReference type="EC" id="5.6.2.4"/>
    </reaction>
</comment>
<keyword evidence="6" id="KW-0347">Helicase</keyword>
<keyword evidence="2" id="KW-0540">Nuclease</keyword>
<dbReference type="AlphaFoldDB" id="A0A6J6FQR2"/>
<dbReference type="GO" id="GO:0000725">
    <property type="term" value="P:recombinational repair"/>
    <property type="evidence" value="ECO:0007669"/>
    <property type="project" value="TreeGrafter"/>
</dbReference>
<evidence type="ECO:0000256" key="13">
    <source>
        <dbReference type="ARBA" id="ARBA00034808"/>
    </source>
</evidence>
<reference evidence="17" key="1">
    <citation type="submission" date="2020-05" db="EMBL/GenBank/DDBJ databases">
        <authorList>
            <person name="Chiriac C."/>
            <person name="Salcher M."/>
            <person name="Ghai R."/>
            <person name="Kavagutti S V."/>
        </authorList>
    </citation>
    <scope>NUCLEOTIDE SEQUENCE</scope>
</reference>
<protein>
    <recommendedName>
        <fullName evidence="13">DNA 3'-5' helicase</fullName>
        <ecNumber evidence="13">5.6.2.4</ecNumber>
    </recommendedName>
</protein>
<dbReference type="Gene3D" id="1.10.486.10">
    <property type="entry name" value="PCRA, domain 4"/>
    <property type="match status" value="1"/>
</dbReference>
<comment type="catalytic activity">
    <reaction evidence="14">
        <text>ATP + H2O = ADP + phosphate + H(+)</text>
        <dbReference type="Rhea" id="RHEA:13065"/>
        <dbReference type="ChEBI" id="CHEBI:15377"/>
        <dbReference type="ChEBI" id="CHEBI:15378"/>
        <dbReference type="ChEBI" id="CHEBI:30616"/>
        <dbReference type="ChEBI" id="CHEBI:43474"/>
        <dbReference type="ChEBI" id="CHEBI:456216"/>
        <dbReference type="EC" id="5.6.2.4"/>
    </reaction>
</comment>
<keyword evidence="11" id="KW-0413">Isomerase</keyword>
<evidence type="ECO:0000256" key="12">
    <source>
        <dbReference type="ARBA" id="ARBA00034617"/>
    </source>
</evidence>
<dbReference type="Pfam" id="PF12705">
    <property type="entry name" value="PDDEXK_1"/>
    <property type="match status" value="1"/>
</dbReference>
<dbReference type="PANTHER" id="PTHR11070">
    <property type="entry name" value="UVRD / RECB / PCRA DNA HELICASE FAMILY MEMBER"/>
    <property type="match status" value="1"/>
</dbReference>
<evidence type="ECO:0000256" key="11">
    <source>
        <dbReference type="ARBA" id="ARBA00023235"/>
    </source>
</evidence>
<dbReference type="GO" id="GO:0004527">
    <property type="term" value="F:exonuclease activity"/>
    <property type="evidence" value="ECO:0007669"/>
    <property type="project" value="UniProtKB-KW"/>
</dbReference>
<dbReference type="EMBL" id="CAEZUH010000029">
    <property type="protein sequence ID" value="CAB4591452.1"/>
    <property type="molecule type" value="Genomic_DNA"/>
</dbReference>
<dbReference type="GO" id="GO:0043138">
    <property type="term" value="F:3'-5' DNA helicase activity"/>
    <property type="evidence" value="ECO:0007669"/>
    <property type="project" value="UniProtKB-EC"/>
</dbReference>
<dbReference type="EC" id="5.6.2.4" evidence="13"/>
<evidence type="ECO:0000256" key="10">
    <source>
        <dbReference type="ARBA" id="ARBA00023204"/>
    </source>
</evidence>
<organism evidence="17">
    <name type="scientific">freshwater metagenome</name>
    <dbReference type="NCBI Taxonomy" id="449393"/>
    <lineage>
        <taxon>unclassified sequences</taxon>
        <taxon>metagenomes</taxon>
        <taxon>ecological metagenomes</taxon>
    </lineage>
</organism>
<keyword evidence="4" id="KW-0227">DNA damage</keyword>
<evidence type="ECO:0000313" key="17">
    <source>
        <dbReference type="EMBL" id="CAB4591452.1"/>
    </source>
</evidence>
<evidence type="ECO:0000256" key="9">
    <source>
        <dbReference type="ARBA" id="ARBA00023125"/>
    </source>
</evidence>
<dbReference type="InterPro" id="IPR011604">
    <property type="entry name" value="PDDEXK-like_dom_sf"/>
</dbReference>
<dbReference type="GO" id="GO:0005829">
    <property type="term" value="C:cytosol"/>
    <property type="evidence" value="ECO:0007669"/>
    <property type="project" value="TreeGrafter"/>
</dbReference>
<dbReference type="InterPro" id="IPR014016">
    <property type="entry name" value="UvrD-like_ATP-bd"/>
</dbReference>
<evidence type="ECO:0000256" key="5">
    <source>
        <dbReference type="ARBA" id="ARBA00022801"/>
    </source>
</evidence>
<dbReference type="SUPFAM" id="SSF52540">
    <property type="entry name" value="P-loop containing nucleoside triphosphate hydrolases"/>
    <property type="match status" value="1"/>
</dbReference>
<dbReference type="InterPro" id="IPR013986">
    <property type="entry name" value="DExx_box_DNA_helicase_dom_sf"/>
</dbReference>
<evidence type="ECO:0000256" key="8">
    <source>
        <dbReference type="ARBA" id="ARBA00022840"/>
    </source>
</evidence>
<evidence type="ECO:0000256" key="14">
    <source>
        <dbReference type="ARBA" id="ARBA00048988"/>
    </source>
</evidence>
<dbReference type="Gene3D" id="3.40.50.300">
    <property type="entry name" value="P-loop containing nucleotide triphosphate hydrolases"/>
    <property type="match status" value="2"/>
</dbReference>
<dbReference type="InterPro" id="IPR027417">
    <property type="entry name" value="P-loop_NTPase"/>
</dbReference>
<dbReference type="Pfam" id="PF13361">
    <property type="entry name" value="UvrD_C"/>
    <property type="match status" value="1"/>
</dbReference>
<dbReference type="PROSITE" id="PS51198">
    <property type="entry name" value="UVRD_HELICASE_ATP_BIND"/>
    <property type="match status" value="1"/>
</dbReference>
<evidence type="ECO:0000256" key="7">
    <source>
        <dbReference type="ARBA" id="ARBA00022839"/>
    </source>
</evidence>
<dbReference type="GO" id="GO:0005524">
    <property type="term" value="F:ATP binding"/>
    <property type="evidence" value="ECO:0007669"/>
    <property type="project" value="UniProtKB-KW"/>
</dbReference>
<sequence>MATGELKLKLVRPSNSANFLSADQLSDEQKQVVNHRGSPLLVLGPAGSGKTATLVAAIANRIATGDDPNQILAITYGRENASRLRDQIASANSHLHTVNEPIARTFHSIAFLILNDPIAASENNESNKYVLLSGAEQDAIISQLLAVDIQSLSQKSDSNLWPAELIPALSTRGFAKELRDFIGRATERGSSPSELEKYATKYGQKYWPYIGNFWSRYQKTLALRDGTTSNSLTRIDPSEIIISAIERLESNPKLLQRYQKLFKVIYVDEFEESDRAQRKLLKLLSGQELVIFADPKSAVGRFRGADPDNLLADLEHFGIRNQIQLSKKFRDVTNPKVAALSSVSDEANFIAHQFRAAHLRDGVPWSEMAVILRSPGAQVAALSRAFAQNQIPVQIDATALSLADNPAIKPILTIAQIAIGQIKLSPSNWDQIQSLLYSEFAGADAILMRQMRVALSKEQSTDERKSSTELILEALTAKSVDLPWEQLTPLKRINDLIEAAKKSLAKSKDISDLLWSIWSNAKNYDGENIANLWQKQALAGGNKGGIADQNLDAVITLFEVARRFSERLPGAKVGLFIDQLLGEKILADSITASAQRSEVVKVLTVHSTKGLQWRYVALAGMQDGSWPNLKQRGSLLGTERLVEIFRHGISNPEQLDAIAASGLAEDEMRLLNVATSRSTEKLFITAVVQEDNQPSRYFEKYAPDDYQLTQNERSITQPAIVATLRRMAMQAQDAGEIEFATSALKTLADAGVRSADPKNWVGIKELSTSAPVIGENEQQRISPSSLESFTECGLKWLLEQSGGKDADSTAQVLGTAIHVIAAQLKQQPELSLAQLEAKLKGAWTLIDMNKGWIKDYEYRRAAQMLQKFYGWNLENKNQLVSVEERFEFELGNSVISGSIDRIELTSENKYYIVDLKTGATAISYEDARENKQLQSYQLAVVNNAFKNKLEHQEVSGAELIFIGDAKAKEAKSRPQAKVDEKAVTSELLKISEQMSSNTFIAKINDRCRSCAVKSSCPIQPQGRGVIQS</sequence>
<dbReference type="Pfam" id="PF00580">
    <property type="entry name" value="UvrD-helicase"/>
    <property type="match status" value="1"/>
</dbReference>
<keyword evidence="7" id="KW-0269">Exonuclease</keyword>
<proteinExistence type="inferred from homology"/>
<keyword evidence="5" id="KW-0378">Hydrolase</keyword>
<dbReference type="InterPro" id="IPR011335">
    <property type="entry name" value="Restrct_endonuc-II-like"/>
</dbReference>
<feature type="domain" description="UvrD-like helicase C-terminal" evidence="16">
    <location>
        <begin position="304"/>
        <end position="610"/>
    </location>
</feature>
<accession>A0A6J6FQR2</accession>
<keyword evidence="3" id="KW-0547">Nucleotide-binding</keyword>
<evidence type="ECO:0000256" key="6">
    <source>
        <dbReference type="ARBA" id="ARBA00022806"/>
    </source>
</evidence>
<keyword evidence="8" id="KW-0067">ATP-binding</keyword>
<evidence type="ECO:0000256" key="2">
    <source>
        <dbReference type="ARBA" id="ARBA00022722"/>
    </source>
</evidence>
<dbReference type="PROSITE" id="PS51217">
    <property type="entry name" value="UVRD_HELICASE_CTER"/>
    <property type="match status" value="1"/>
</dbReference>
<evidence type="ECO:0000259" key="15">
    <source>
        <dbReference type="PROSITE" id="PS51198"/>
    </source>
</evidence>
<dbReference type="PANTHER" id="PTHR11070:SF59">
    <property type="entry name" value="DNA 3'-5' HELICASE"/>
    <property type="match status" value="1"/>
</dbReference>
<dbReference type="InterPro" id="IPR000212">
    <property type="entry name" value="DNA_helicase_UvrD/REP"/>
</dbReference>
<dbReference type="Gene3D" id="1.10.10.160">
    <property type="match status" value="1"/>
</dbReference>
<name>A0A6J6FQR2_9ZZZZ</name>
<keyword evidence="9" id="KW-0238">DNA-binding</keyword>
<dbReference type="SUPFAM" id="SSF52980">
    <property type="entry name" value="Restriction endonuclease-like"/>
    <property type="match status" value="1"/>
</dbReference>
<gene>
    <name evidence="17" type="ORF">UFOPK1798_00463</name>
</gene>
<keyword evidence="10" id="KW-0234">DNA repair</keyword>
<comment type="similarity">
    <text evidence="1">Belongs to the helicase family. UvrD subfamily.</text>
</comment>
<dbReference type="GO" id="GO:0033202">
    <property type="term" value="C:DNA helicase complex"/>
    <property type="evidence" value="ECO:0007669"/>
    <property type="project" value="TreeGrafter"/>
</dbReference>